<evidence type="ECO:0000313" key="3">
    <source>
        <dbReference type="Proteomes" id="UP000245137"/>
    </source>
</evidence>
<sequence>MYARCALIASLFLAVFGPASEAQAAAARGSVLACRDQADIKRAFRPASDKAAKDDPAFFRGRLQSGHCVQLMRDQKVDVDQRDGSLWCVRPSGALDCFWTLDRAIDLYPAPPPRPGEQPPRKKG</sequence>
<keyword evidence="1" id="KW-0732">Signal</keyword>
<gene>
    <name evidence="2" type="ORF">C5689_16060</name>
</gene>
<accession>A0A2U1SMM5</accession>
<dbReference type="OrthoDB" id="8455893at2"/>
<dbReference type="Proteomes" id="UP000245137">
    <property type="component" value="Unassembled WGS sequence"/>
</dbReference>
<dbReference type="AlphaFoldDB" id="A0A2U1SMM5"/>
<comment type="caution">
    <text evidence="2">The sequence shown here is derived from an EMBL/GenBank/DDBJ whole genome shotgun (WGS) entry which is preliminary data.</text>
</comment>
<name>A0A2U1SMM5_METSR</name>
<proteinExistence type="predicted"/>
<organism evidence="2 3">
    <name type="scientific">Methylosinus sporium</name>
    <dbReference type="NCBI Taxonomy" id="428"/>
    <lineage>
        <taxon>Bacteria</taxon>
        <taxon>Pseudomonadati</taxon>
        <taxon>Pseudomonadota</taxon>
        <taxon>Alphaproteobacteria</taxon>
        <taxon>Hyphomicrobiales</taxon>
        <taxon>Methylocystaceae</taxon>
        <taxon>Methylosinus</taxon>
    </lineage>
</organism>
<reference evidence="2 3" key="1">
    <citation type="journal article" date="2018" name="Appl. Microbiol. Biotechnol.">
        <title>Co-cultivation of the strictly anaerobic methanogen Methanosarcina barkeri with aerobic methanotrophs in an oxygen-limited membrane bioreactor.</title>
        <authorList>
            <person name="In 't Zandt M.H."/>
            <person name="van den Bosch T.J.M."/>
            <person name="Rijkers R."/>
            <person name="van Kessel M.A.H.J."/>
            <person name="Jetten M.S.M."/>
            <person name="Welte C.U."/>
        </authorList>
    </citation>
    <scope>NUCLEOTIDE SEQUENCE [LARGE SCALE GENOMIC DNA]</scope>
    <source>
        <strain evidence="2 3">DSM 17706</strain>
    </source>
</reference>
<feature type="signal peptide" evidence="1">
    <location>
        <begin position="1"/>
        <end position="24"/>
    </location>
</feature>
<keyword evidence="3" id="KW-1185">Reference proteome</keyword>
<evidence type="ECO:0000313" key="2">
    <source>
        <dbReference type="EMBL" id="PWB92868.1"/>
    </source>
</evidence>
<feature type="chain" id="PRO_5015396479" evidence="1">
    <location>
        <begin position="25"/>
        <end position="124"/>
    </location>
</feature>
<protein>
    <submittedName>
        <fullName evidence="2">Uncharacterized protein</fullName>
    </submittedName>
</protein>
<dbReference type="RefSeq" id="WP_108918264.1">
    <property type="nucleotide sequence ID" value="NZ_BGJY01000013.1"/>
</dbReference>
<evidence type="ECO:0000256" key="1">
    <source>
        <dbReference type="SAM" id="SignalP"/>
    </source>
</evidence>
<dbReference type="EMBL" id="PUIV01000034">
    <property type="protein sequence ID" value="PWB92868.1"/>
    <property type="molecule type" value="Genomic_DNA"/>
</dbReference>